<comment type="caution">
    <text evidence="1">The sequence shown here is derived from an EMBL/GenBank/DDBJ whole genome shotgun (WGS) entry which is preliminary data.</text>
</comment>
<proteinExistence type="predicted"/>
<accession>A0A813WBF6</accession>
<dbReference type="OrthoDB" id="10013082at2759"/>
<gene>
    <name evidence="1" type="ORF">RFH988_LOCUS6666</name>
</gene>
<dbReference type="Proteomes" id="UP000663882">
    <property type="component" value="Unassembled WGS sequence"/>
</dbReference>
<evidence type="ECO:0000313" key="1">
    <source>
        <dbReference type="EMBL" id="CAF0855097.1"/>
    </source>
</evidence>
<name>A0A813WBF6_9BILA</name>
<protein>
    <submittedName>
        <fullName evidence="1">Uncharacterized protein</fullName>
    </submittedName>
</protein>
<reference evidence="1" key="1">
    <citation type="submission" date="2021-02" db="EMBL/GenBank/DDBJ databases">
        <authorList>
            <person name="Nowell W R."/>
        </authorList>
    </citation>
    <scope>NUCLEOTIDE SEQUENCE</scope>
</reference>
<organism evidence="1 2">
    <name type="scientific">Rotaria sordida</name>
    <dbReference type="NCBI Taxonomy" id="392033"/>
    <lineage>
        <taxon>Eukaryota</taxon>
        <taxon>Metazoa</taxon>
        <taxon>Spiralia</taxon>
        <taxon>Gnathifera</taxon>
        <taxon>Rotifera</taxon>
        <taxon>Eurotatoria</taxon>
        <taxon>Bdelloidea</taxon>
        <taxon>Philodinida</taxon>
        <taxon>Philodinidae</taxon>
        <taxon>Rotaria</taxon>
    </lineage>
</organism>
<sequence length="360" mass="42882">MTTIHDIIFDENYSHATHRFLLLDDHSTNRIGPLPVIPLSNALLMTFIHVFRNLIQCQRYISDDNRKMITLFISNRNIIDWNNRFDENDNNIDNIHLFCDTYFDYIKMKRWDGCYRRKIQGIHLPDEVDYTLLKLGVDYIHSILPGFREDRGLFDEIIQHYRFEANAFIEISDSTKAHEQYKQINRIYRKLRKIDEKLAKTNSSLKKSENIEPILIWLISNTGYDGEDTKCIEENFKDNFSSYLTFYDSCEFHSLLLDENNITDMFIIIDSNYEESIVESIRQFPNVKHVYYYGESKNKSDNIMTNRDELCYHITSDIIDYYAKLGEKYQTNKQSKEARKIFLKAQTLCRLLAENCYLSE</sequence>
<dbReference type="EMBL" id="CAJNOO010000203">
    <property type="protein sequence ID" value="CAF0855097.1"/>
    <property type="molecule type" value="Genomic_DNA"/>
</dbReference>
<evidence type="ECO:0000313" key="2">
    <source>
        <dbReference type="Proteomes" id="UP000663882"/>
    </source>
</evidence>
<dbReference type="AlphaFoldDB" id="A0A813WBF6"/>